<dbReference type="AlphaFoldDB" id="A0A923PKQ9"/>
<comment type="caution">
    <text evidence="2">The sequence shown here is derived from an EMBL/GenBank/DDBJ whole genome shotgun (WGS) entry which is preliminary data.</text>
</comment>
<dbReference type="EMBL" id="JACSIT010000067">
    <property type="protein sequence ID" value="MBC6993481.1"/>
    <property type="molecule type" value="Genomic_DNA"/>
</dbReference>
<feature type="chain" id="PRO_5037343242" description="Lipoprotein" evidence="1">
    <location>
        <begin position="18"/>
        <end position="257"/>
    </location>
</feature>
<accession>A0A923PKQ9</accession>
<keyword evidence="1" id="KW-0732">Signal</keyword>
<evidence type="ECO:0000313" key="3">
    <source>
        <dbReference type="Proteomes" id="UP000650081"/>
    </source>
</evidence>
<dbReference type="RefSeq" id="WP_187465585.1">
    <property type="nucleotide sequence ID" value="NZ_JACSIT010000067.1"/>
</dbReference>
<evidence type="ECO:0008006" key="4">
    <source>
        <dbReference type="Google" id="ProtNLM"/>
    </source>
</evidence>
<protein>
    <recommendedName>
        <fullName evidence="4">Lipoprotein</fullName>
    </recommendedName>
</protein>
<reference evidence="2" key="1">
    <citation type="submission" date="2020-08" db="EMBL/GenBank/DDBJ databases">
        <title>Lewinella bacteria from marine environments.</title>
        <authorList>
            <person name="Zhong Y."/>
        </authorList>
    </citation>
    <scope>NUCLEOTIDE SEQUENCE</scope>
    <source>
        <strain evidence="2">KCTC 42187</strain>
    </source>
</reference>
<proteinExistence type="predicted"/>
<sequence length="257" mass="29293">MRLTIIFLLAYALSALASCREETAVPADLAADYSHFPLELNRPVYYALDSIVLFNTVQGVVYDTSRREVRETLVEVSLAPDGREVYRGERWQRPSSNLPWTFVQTFSVYRTTTSAVRQEDNLVFTKLVFPLRQDQRWDGHTAFDASRDIVVGGEFLDVFNGWDYRYTEVGQPITLATGATFPETVLVTQAETDNLIDLRFAFERYAPGIGLIERVIDARHTQCRVCCGGDTAACIDLPWDQKAEKGFILRQTFLRRD</sequence>
<organism evidence="2 3">
    <name type="scientific">Neolewinella lacunae</name>
    <dbReference type="NCBI Taxonomy" id="1517758"/>
    <lineage>
        <taxon>Bacteria</taxon>
        <taxon>Pseudomonadati</taxon>
        <taxon>Bacteroidota</taxon>
        <taxon>Saprospiria</taxon>
        <taxon>Saprospirales</taxon>
        <taxon>Lewinellaceae</taxon>
        <taxon>Neolewinella</taxon>
    </lineage>
</organism>
<evidence type="ECO:0000256" key="1">
    <source>
        <dbReference type="SAM" id="SignalP"/>
    </source>
</evidence>
<keyword evidence="3" id="KW-1185">Reference proteome</keyword>
<gene>
    <name evidence="2" type="ORF">H9S92_04875</name>
</gene>
<name>A0A923PKQ9_9BACT</name>
<evidence type="ECO:0000313" key="2">
    <source>
        <dbReference type="EMBL" id="MBC6993481.1"/>
    </source>
</evidence>
<feature type="signal peptide" evidence="1">
    <location>
        <begin position="1"/>
        <end position="17"/>
    </location>
</feature>
<dbReference type="Proteomes" id="UP000650081">
    <property type="component" value="Unassembled WGS sequence"/>
</dbReference>
<dbReference type="PROSITE" id="PS51257">
    <property type="entry name" value="PROKAR_LIPOPROTEIN"/>
    <property type="match status" value="1"/>
</dbReference>